<dbReference type="EMBL" id="JABSTR010000003">
    <property type="protein sequence ID" value="KAH9365105.1"/>
    <property type="molecule type" value="Genomic_DNA"/>
</dbReference>
<dbReference type="OrthoDB" id="79452at2759"/>
<comment type="caution">
    <text evidence="1">The sequence shown here is derived from an EMBL/GenBank/DDBJ whole genome shotgun (WGS) entry which is preliminary data.</text>
</comment>
<evidence type="ECO:0000313" key="2">
    <source>
        <dbReference type="Proteomes" id="UP000821853"/>
    </source>
</evidence>
<dbReference type="AlphaFoldDB" id="A0A9J6FS65"/>
<name>A0A9J6FS65_HAELO</name>
<protein>
    <submittedName>
        <fullName evidence="1">Uncharacterized protein</fullName>
    </submittedName>
</protein>
<accession>A0A9J6FS65</accession>
<gene>
    <name evidence="1" type="ORF">HPB48_015410</name>
</gene>
<dbReference type="Proteomes" id="UP000821853">
    <property type="component" value="Unassembled WGS sequence"/>
</dbReference>
<proteinExistence type="predicted"/>
<organism evidence="1 2">
    <name type="scientific">Haemaphysalis longicornis</name>
    <name type="common">Bush tick</name>
    <dbReference type="NCBI Taxonomy" id="44386"/>
    <lineage>
        <taxon>Eukaryota</taxon>
        <taxon>Metazoa</taxon>
        <taxon>Ecdysozoa</taxon>
        <taxon>Arthropoda</taxon>
        <taxon>Chelicerata</taxon>
        <taxon>Arachnida</taxon>
        <taxon>Acari</taxon>
        <taxon>Parasitiformes</taxon>
        <taxon>Ixodida</taxon>
        <taxon>Ixodoidea</taxon>
        <taxon>Ixodidae</taxon>
        <taxon>Haemaphysalinae</taxon>
        <taxon>Haemaphysalis</taxon>
    </lineage>
</organism>
<sequence>MCIDYFVGGDDSTGITAELTGVEILAEATAERANEGAAEVVLASADSAPLPTSAEASAVLALPHRYCSAIEGTGLSLVKRLDYVEVFVHNTPGYLAAVL</sequence>
<evidence type="ECO:0000313" key="1">
    <source>
        <dbReference type="EMBL" id="KAH9365105.1"/>
    </source>
</evidence>
<dbReference type="VEuPathDB" id="VectorBase:HLOH_059249"/>
<keyword evidence="2" id="KW-1185">Reference proteome</keyword>
<reference evidence="1 2" key="1">
    <citation type="journal article" date="2020" name="Cell">
        <title>Large-Scale Comparative Analyses of Tick Genomes Elucidate Their Genetic Diversity and Vector Capacities.</title>
        <authorList>
            <consortium name="Tick Genome and Microbiome Consortium (TIGMIC)"/>
            <person name="Jia N."/>
            <person name="Wang J."/>
            <person name="Shi W."/>
            <person name="Du L."/>
            <person name="Sun Y."/>
            <person name="Zhan W."/>
            <person name="Jiang J.F."/>
            <person name="Wang Q."/>
            <person name="Zhang B."/>
            <person name="Ji P."/>
            <person name="Bell-Sakyi L."/>
            <person name="Cui X.M."/>
            <person name="Yuan T.T."/>
            <person name="Jiang B.G."/>
            <person name="Yang W.F."/>
            <person name="Lam T.T."/>
            <person name="Chang Q.C."/>
            <person name="Ding S.J."/>
            <person name="Wang X.J."/>
            <person name="Zhu J.G."/>
            <person name="Ruan X.D."/>
            <person name="Zhao L."/>
            <person name="Wei J.T."/>
            <person name="Ye R.Z."/>
            <person name="Que T.C."/>
            <person name="Du C.H."/>
            <person name="Zhou Y.H."/>
            <person name="Cheng J.X."/>
            <person name="Dai P.F."/>
            <person name="Guo W.B."/>
            <person name="Han X.H."/>
            <person name="Huang E.J."/>
            <person name="Li L.F."/>
            <person name="Wei W."/>
            <person name="Gao Y.C."/>
            <person name="Liu J.Z."/>
            <person name="Shao H.Z."/>
            <person name="Wang X."/>
            <person name="Wang C.C."/>
            <person name="Yang T.C."/>
            <person name="Huo Q.B."/>
            <person name="Li W."/>
            <person name="Chen H.Y."/>
            <person name="Chen S.E."/>
            <person name="Zhou L.G."/>
            <person name="Ni X.B."/>
            <person name="Tian J.H."/>
            <person name="Sheng Y."/>
            <person name="Liu T."/>
            <person name="Pan Y.S."/>
            <person name="Xia L.Y."/>
            <person name="Li J."/>
            <person name="Zhao F."/>
            <person name="Cao W.C."/>
        </authorList>
    </citation>
    <scope>NUCLEOTIDE SEQUENCE [LARGE SCALE GENOMIC DNA]</scope>
    <source>
        <strain evidence="1">HaeL-2018</strain>
    </source>
</reference>